<keyword evidence="3" id="KW-1185">Reference proteome</keyword>
<dbReference type="OrthoDB" id="5761831at2"/>
<evidence type="ECO:0000313" key="3">
    <source>
        <dbReference type="Proteomes" id="UP000184520"/>
    </source>
</evidence>
<sequence>MSKSTRLLIAGLCSLLLASAWLWHLFATSPYFSAKHAPTVQQDSQPITPEAKSGAPTENNTTAGDYEQPQHNAVEGGGSFVLLTAPVWQFSDNFSSHVTALFTAASEGDINALYVLGMNLQFCYYAPSTPKQLDEALQQASSFSDVSAATARIEHRYAYCEGTHHQVNKGYYDYLDEAADKGHVFAQHAISRLTVDRYMDSQGFTSLPRDDFIEKRDAFVARQRAFLEQAVAQGSFPAMKRLAGLHHAQQTGSGGYVNAFALNQVILTLTDDNELYNRYNWLQQRLQQTLSDAELTRGYAQAETWLHLIRSHGTLVTDEN</sequence>
<dbReference type="RefSeq" id="WP_073324391.1">
    <property type="nucleotide sequence ID" value="NZ_FQWD01000005.1"/>
</dbReference>
<dbReference type="Gene3D" id="1.25.40.10">
    <property type="entry name" value="Tetratricopeptide repeat domain"/>
    <property type="match status" value="1"/>
</dbReference>
<protein>
    <submittedName>
        <fullName evidence="2">Uncharacterized protein</fullName>
    </submittedName>
</protein>
<dbReference type="Proteomes" id="UP000184520">
    <property type="component" value="Unassembled WGS sequence"/>
</dbReference>
<reference evidence="3" key="1">
    <citation type="submission" date="2016-11" db="EMBL/GenBank/DDBJ databases">
        <authorList>
            <person name="Varghese N."/>
            <person name="Submissions S."/>
        </authorList>
    </citation>
    <scope>NUCLEOTIDE SEQUENCE [LARGE SCALE GENOMIC DNA]</scope>
    <source>
        <strain evidence="3">CGMCC 1.8995</strain>
    </source>
</reference>
<name>A0A1M5P3V6_9ALTE</name>
<evidence type="ECO:0000313" key="2">
    <source>
        <dbReference type="EMBL" id="SHG96415.1"/>
    </source>
</evidence>
<dbReference type="STRING" id="634436.SAMN05216361_3457"/>
<accession>A0A1M5P3V6</accession>
<gene>
    <name evidence="2" type="ORF">SAMN05216361_3457</name>
</gene>
<dbReference type="InterPro" id="IPR011990">
    <property type="entry name" value="TPR-like_helical_dom_sf"/>
</dbReference>
<dbReference type="AlphaFoldDB" id="A0A1M5P3V6"/>
<organism evidence="2 3">
    <name type="scientific">Marisediminitalea aggregata</name>
    <dbReference type="NCBI Taxonomy" id="634436"/>
    <lineage>
        <taxon>Bacteria</taxon>
        <taxon>Pseudomonadati</taxon>
        <taxon>Pseudomonadota</taxon>
        <taxon>Gammaproteobacteria</taxon>
        <taxon>Alteromonadales</taxon>
        <taxon>Alteromonadaceae</taxon>
        <taxon>Marisediminitalea</taxon>
    </lineage>
</organism>
<proteinExistence type="predicted"/>
<dbReference type="EMBL" id="FQWD01000005">
    <property type="protein sequence ID" value="SHG96415.1"/>
    <property type="molecule type" value="Genomic_DNA"/>
</dbReference>
<feature type="region of interest" description="Disordered" evidence="1">
    <location>
        <begin position="42"/>
        <end position="70"/>
    </location>
</feature>
<evidence type="ECO:0000256" key="1">
    <source>
        <dbReference type="SAM" id="MobiDB-lite"/>
    </source>
</evidence>